<dbReference type="STRING" id="4577.A0A1D6HEA2"/>
<accession>A0A1D6HEA2</accession>
<proteinExistence type="predicted"/>
<evidence type="ECO:0000313" key="1">
    <source>
        <dbReference type="EMBL" id="AQK72979.1"/>
    </source>
</evidence>
<dbReference type="PANTHER" id="PTHR34538:SF13">
    <property type="entry name" value="OS02G0637200 PROTEIN"/>
    <property type="match status" value="1"/>
</dbReference>
<sequence>MAAVVAAVEAGVVAVASGRGCSSRLVRGLYWRLRAVLRRLRSERARRGRRFSFHYDALSYALNFDDGRAAPAPAPAAADLVLAPGDNDALRHDGSDTSEAWYEYGPAWALGAAKSTIDGEIGRSGRCNTRLTCQLPLPPTLFNDAVSVSLFGHYILAVDRRGATAAPGDSWIVSSRIPEQKKRRKKLARHESDSLHPSITVKSADRQILVQRVRQYSGREARVPAFPVLQGKGTRHASHDEWKYSQPVQAMLPLFHTGHSNQCSTSIRSSPAT</sequence>
<dbReference type="PaxDb" id="4577-GRMZM2G178497_P01"/>
<dbReference type="InParanoid" id="A0A1D6HEA2"/>
<protein>
    <submittedName>
        <fullName evidence="1">Uncharacterized protein</fullName>
    </submittedName>
</protein>
<dbReference type="PANTHER" id="PTHR34538">
    <property type="entry name" value="EXPRESSED PROTEIN"/>
    <property type="match status" value="1"/>
</dbReference>
<organism evidence="1">
    <name type="scientific">Zea mays</name>
    <name type="common">Maize</name>
    <dbReference type="NCBI Taxonomy" id="4577"/>
    <lineage>
        <taxon>Eukaryota</taxon>
        <taxon>Viridiplantae</taxon>
        <taxon>Streptophyta</taxon>
        <taxon>Embryophyta</taxon>
        <taxon>Tracheophyta</taxon>
        <taxon>Spermatophyta</taxon>
        <taxon>Magnoliopsida</taxon>
        <taxon>Liliopsida</taxon>
        <taxon>Poales</taxon>
        <taxon>Poaceae</taxon>
        <taxon>PACMAD clade</taxon>
        <taxon>Panicoideae</taxon>
        <taxon>Andropogonodae</taxon>
        <taxon>Andropogoneae</taxon>
        <taxon>Tripsacinae</taxon>
        <taxon>Zea</taxon>
    </lineage>
</organism>
<dbReference type="AlphaFoldDB" id="A0A1D6HEA2"/>
<dbReference type="EMBL" id="CM000781">
    <property type="protein sequence ID" value="AQK72979.1"/>
    <property type="molecule type" value="Genomic_DNA"/>
</dbReference>
<gene>
    <name evidence="1" type="ORF">ZEAMMB73_Zm00001d017357</name>
</gene>
<dbReference type="IntAct" id="A0A1D6HEA2">
    <property type="interactions" value="1"/>
</dbReference>
<dbReference type="eggNOG" id="ENOG502SCDG">
    <property type="taxonomic scope" value="Eukaryota"/>
</dbReference>
<name>A0A1D6HEA2_MAIZE</name>
<reference evidence="1" key="1">
    <citation type="submission" date="2015-12" db="EMBL/GenBank/DDBJ databases">
        <title>Update maize B73 reference genome by single molecule sequencing technologies.</title>
        <authorList>
            <consortium name="Maize Genome Sequencing Project"/>
            <person name="Ware D."/>
        </authorList>
    </citation>
    <scope>NUCLEOTIDE SEQUENCE</scope>
    <source>
        <tissue evidence="1">Seedling</tissue>
    </source>
</reference>